<feature type="non-terminal residue" evidence="1">
    <location>
        <position position="1"/>
    </location>
</feature>
<evidence type="ECO:0000313" key="2">
    <source>
        <dbReference type="Proteomes" id="UP000823775"/>
    </source>
</evidence>
<accession>A0ABS8V2S3</accession>
<reference evidence="1 2" key="1">
    <citation type="journal article" date="2021" name="BMC Genomics">
        <title>Datura genome reveals duplications of psychoactive alkaloid biosynthetic genes and high mutation rate following tissue culture.</title>
        <authorList>
            <person name="Rajewski A."/>
            <person name="Carter-House D."/>
            <person name="Stajich J."/>
            <person name="Litt A."/>
        </authorList>
    </citation>
    <scope>NUCLEOTIDE SEQUENCE [LARGE SCALE GENOMIC DNA]</scope>
    <source>
        <strain evidence="1">AR-01</strain>
    </source>
</reference>
<dbReference type="EMBL" id="JACEIK010003166">
    <property type="protein sequence ID" value="MCD9640647.1"/>
    <property type="molecule type" value="Genomic_DNA"/>
</dbReference>
<gene>
    <name evidence="1" type="ORF">HAX54_026055</name>
</gene>
<keyword evidence="2" id="KW-1185">Reference proteome</keyword>
<protein>
    <submittedName>
        <fullName evidence="1">Uncharacterized protein</fullName>
    </submittedName>
</protein>
<sequence>VFADEARGMIDLIGKSKRNENDMDSPGESFLKLDGMYGGMVTDPIFSTRRDSSKI</sequence>
<organism evidence="1 2">
    <name type="scientific">Datura stramonium</name>
    <name type="common">Jimsonweed</name>
    <name type="synonym">Common thornapple</name>
    <dbReference type="NCBI Taxonomy" id="4076"/>
    <lineage>
        <taxon>Eukaryota</taxon>
        <taxon>Viridiplantae</taxon>
        <taxon>Streptophyta</taxon>
        <taxon>Embryophyta</taxon>
        <taxon>Tracheophyta</taxon>
        <taxon>Spermatophyta</taxon>
        <taxon>Magnoliopsida</taxon>
        <taxon>eudicotyledons</taxon>
        <taxon>Gunneridae</taxon>
        <taxon>Pentapetalae</taxon>
        <taxon>asterids</taxon>
        <taxon>lamiids</taxon>
        <taxon>Solanales</taxon>
        <taxon>Solanaceae</taxon>
        <taxon>Solanoideae</taxon>
        <taxon>Datureae</taxon>
        <taxon>Datura</taxon>
    </lineage>
</organism>
<evidence type="ECO:0000313" key="1">
    <source>
        <dbReference type="EMBL" id="MCD9640647.1"/>
    </source>
</evidence>
<name>A0ABS8V2S3_DATST</name>
<proteinExistence type="predicted"/>
<dbReference type="Proteomes" id="UP000823775">
    <property type="component" value="Unassembled WGS sequence"/>
</dbReference>
<comment type="caution">
    <text evidence="1">The sequence shown here is derived from an EMBL/GenBank/DDBJ whole genome shotgun (WGS) entry which is preliminary data.</text>
</comment>